<protein>
    <submittedName>
        <fullName evidence="1">Uncharacterized protein</fullName>
    </submittedName>
</protein>
<dbReference type="AlphaFoldDB" id="A0A1R0GY69"/>
<sequence length="281" mass="30542">MCPDIQCSYPFRDSSFSKLLQLDPHKPSLAKYSKRSKRRLVATKEGSRCKAIKASKKSSKLDIELKEQRDCRARPEAFGEGLASDFSQLTQSGNNSTCFGSSPLLNSVAAQYATDINNPSPLLPLSNPKSPESFSCLDAVQQLSSAQPSPNDDSIEDFNFLIDDILSQSDFKTNGSSFEFHSSDNHSLFPTLDSSIGIEESPAKHALDGAEALNSIDQLIASYSNGTNPENNSKPNGELDILGLLAEYDQLLPSTTADTLLLHSFNQPTSLSIDDLLSSLQ</sequence>
<gene>
    <name evidence="1" type="ORF">AYI68_g4064</name>
</gene>
<dbReference type="OrthoDB" id="10382769at2759"/>
<reference evidence="1 2" key="1">
    <citation type="journal article" date="2016" name="Mol. Biol. Evol.">
        <title>Genome-Wide Survey of Gut Fungi (Harpellales) Reveals the First Horizontally Transferred Ubiquitin Gene from a Mosquito Host.</title>
        <authorList>
            <person name="Wang Y."/>
            <person name="White M.M."/>
            <person name="Kvist S."/>
            <person name="Moncalvo J.M."/>
        </authorList>
    </citation>
    <scope>NUCLEOTIDE SEQUENCE [LARGE SCALE GENOMIC DNA]</scope>
    <source>
        <strain evidence="1 2">ALG-7-W6</strain>
    </source>
</reference>
<evidence type="ECO:0000313" key="1">
    <source>
        <dbReference type="EMBL" id="OLY81826.1"/>
    </source>
</evidence>
<organism evidence="1 2">
    <name type="scientific">Smittium mucronatum</name>
    <dbReference type="NCBI Taxonomy" id="133383"/>
    <lineage>
        <taxon>Eukaryota</taxon>
        <taxon>Fungi</taxon>
        <taxon>Fungi incertae sedis</taxon>
        <taxon>Zoopagomycota</taxon>
        <taxon>Kickxellomycotina</taxon>
        <taxon>Harpellomycetes</taxon>
        <taxon>Harpellales</taxon>
        <taxon>Legeriomycetaceae</taxon>
        <taxon>Smittium</taxon>
    </lineage>
</organism>
<keyword evidence="2" id="KW-1185">Reference proteome</keyword>
<proteinExistence type="predicted"/>
<dbReference type="EMBL" id="LSSL01002129">
    <property type="protein sequence ID" value="OLY81826.1"/>
    <property type="molecule type" value="Genomic_DNA"/>
</dbReference>
<evidence type="ECO:0000313" key="2">
    <source>
        <dbReference type="Proteomes" id="UP000187455"/>
    </source>
</evidence>
<accession>A0A1R0GY69</accession>
<name>A0A1R0GY69_9FUNG</name>
<comment type="caution">
    <text evidence="1">The sequence shown here is derived from an EMBL/GenBank/DDBJ whole genome shotgun (WGS) entry which is preliminary data.</text>
</comment>
<dbReference type="Proteomes" id="UP000187455">
    <property type="component" value="Unassembled WGS sequence"/>
</dbReference>